<evidence type="ECO:0000256" key="1">
    <source>
        <dbReference type="SAM" id="Phobius"/>
    </source>
</evidence>
<keyword evidence="1" id="KW-0472">Membrane</keyword>
<gene>
    <name evidence="2" type="ORF">HNQ40_002441</name>
</gene>
<accession>A0A7X0LKN8</accession>
<dbReference type="PROSITE" id="PS00409">
    <property type="entry name" value="PROKAR_NTER_METHYL"/>
    <property type="match status" value="1"/>
</dbReference>
<protein>
    <submittedName>
        <fullName evidence="2">Prepilin-type N-terminal cleavage/methylation domain-containing protein</fullName>
    </submittedName>
</protein>
<dbReference type="PANTHER" id="PTHR30093:SF2">
    <property type="entry name" value="TYPE II SECRETION SYSTEM PROTEIN H"/>
    <property type="match status" value="1"/>
</dbReference>
<dbReference type="SUPFAM" id="SSF54523">
    <property type="entry name" value="Pili subunits"/>
    <property type="match status" value="1"/>
</dbReference>
<keyword evidence="1" id="KW-1133">Transmembrane helix</keyword>
<proteinExistence type="predicted"/>
<dbReference type="NCBIfam" id="TIGR02532">
    <property type="entry name" value="IV_pilin_GFxxxE"/>
    <property type="match status" value="1"/>
</dbReference>
<dbReference type="InterPro" id="IPR045584">
    <property type="entry name" value="Pilin-like"/>
</dbReference>
<comment type="caution">
    <text evidence="2">The sequence shown here is derived from an EMBL/GenBank/DDBJ whole genome shotgun (WGS) entry which is preliminary data.</text>
</comment>
<reference evidence="2 3" key="1">
    <citation type="submission" date="2020-08" db="EMBL/GenBank/DDBJ databases">
        <title>Genomic Encyclopedia of Type Strains, Phase IV (KMG-IV): sequencing the most valuable type-strain genomes for metagenomic binning, comparative biology and taxonomic classification.</title>
        <authorList>
            <person name="Goeker M."/>
        </authorList>
    </citation>
    <scope>NUCLEOTIDE SEQUENCE [LARGE SCALE GENOMIC DNA]</scope>
    <source>
        <strain evidence="2 3">DSM 103725</strain>
    </source>
</reference>
<dbReference type="RefSeq" id="WP_184678137.1">
    <property type="nucleotide sequence ID" value="NZ_JACHGY010000001.1"/>
</dbReference>
<dbReference type="AlphaFoldDB" id="A0A7X0LKN8"/>
<name>A0A7X0LKN8_9BACT</name>
<dbReference type="Gene3D" id="3.30.700.10">
    <property type="entry name" value="Glycoprotein, Type 4 Pilin"/>
    <property type="match status" value="1"/>
</dbReference>
<dbReference type="EMBL" id="JACHGY010000001">
    <property type="protein sequence ID" value="MBB6430635.1"/>
    <property type="molecule type" value="Genomic_DNA"/>
</dbReference>
<sequence length="322" mass="33794">MLSAPRRFASPAQTISPKGFTLIELLVVISIIALLIGILLPALGAARSSAKSIANLSNLRQIGIATVAYTTEQKGYYPMHSSSTSTSSVGGTKPRWADYLYPYMNNTDIFLSPNLDAREIASGFTKAFFHQYSDTPAHLAALPSITPVASANPPASGEEARHGGYGYNFQYLGNARPTPTYHARASRDVLAASETVAFGDTTGSRDGSSANDPGDGGAAVYALDPPIGSINYGSKGNGKGVGSGYAYYEGGDDENAGSGSYDPEFEYDYRSAPATRNSGDTAGFTFADGHGEALGRDIIDDYNGDGTADNGYWNGRGNASLR</sequence>
<evidence type="ECO:0000313" key="2">
    <source>
        <dbReference type="EMBL" id="MBB6430635.1"/>
    </source>
</evidence>
<keyword evidence="3" id="KW-1185">Reference proteome</keyword>
<dbReference type="Proteomes" id="UP000541810">
    <property type="component" value="Unassembled WGS sequence"/>
</dbReference>
<evidence type="ECO:0000313" key="3">
    <source>
        <dbReference type="Proteomes" id="UP000541810"/>
    </source>
</evidence>
<dbReference type="InterPro" id="IPR012902">
    <property type="entry name" value="N_methyl_site"/>
</dbReference>
<dbReference type="PANTHER" id="PTHR30093">
    <property type="entry name" value="GENERAL SECRETION PATHWAY PROTEIN G"/>
    <property type="match status" value="1"/>
</dbReference>
<organism evidence="2 3">
    <name type="scientific">Algisphaera agarilytica</name>
    <dbReference type="NCBI Taxonomy" id="1385975"/>
    <lineage>
        <taxon>Bacteria</taxon>
        <taxon>Pseudomonadati</taxon>
        <taxon>Planctomycetota</taxon>
        <taxon>Phycisphaerae</taxon>
        <taxon>Phycisphaerales</taxon>
        <taxon>Phycisphaeraceae</taxon>
        <taxon>Algisphaera</taxon>
    </lineage>
</organism>
<feature type="transmembrane region" description="Helical" evidence="1">
    <location>
        <begin position="20"/>
        <end position="43"/>
    </location>
</feature>
<keyword evidence="1" id="KW-0812">Transmembrane</keyword>
<dbReference type="Pfam" id="PF07963">
    <property type="entry name" value="N_methyl"/>
    <property type="match status" value="1"/>
</dbReference>